<evidence type="ECO:0000256" key="5">
    <source>
        <dbReference type="ARBA" id="ARBA00022989"/>
    </source>
</evidence>
<reference evidence="9 10" key="1">
    <citation type="submission" date="2018-03" db="EMBL/GenBank/DDBJ databases">
        <title>Genomic Encyclopedia of Archaeal and Bacterial Type Strains, Phase II (KMG-II): from individual species to whole genera.</title>
        <authorList>
            <person name="Goeker M."/>
        </authorList>
    </citation>
    <scope>NUCLEOTIDE SEQUENCE [LARGE SCALE GENOMIC DNA]</scope>
    <source>
        <strain evidence="9 10">DSM 44946</strain>
    </source>
</reference>
<evidence type="ECO:0000256" key="1">
    <source>
        <dbReference type="ARBA" id="ARBA00004141"/>
    </source>
</evidence>
<dbReference type="RefSeq" id="WP_106343816.1">
    <property type="nucleotide sequence ID" value="NZ_PVNE01000002.1"/>
</dbReference>
<feature type="transmembrane region" description="Helical" evidence="8">
    <location>
        <begin position="44"/>
        <end position="63"/>
    </location>
</feature>
<feature type="transmembrane region" description="Helical" evidence="8">
    <location>
        <begin position="229"/>
        <end position="249"/>
    </location>
</feature>
<sequence length="278" mass="29951">MNRNLWGQCLSEFVGTFILIFIGCGAVAGWVLNELSLDLWGISFIWGLAVAMAIYITGPVSGTHINPAVTVTMAVFRGFPWKNVIPYIVAQMAGAFAGAAVVYFFYRHAFAQFEAGQNIVRGSADSLVTAKVFSTYPAPYLSNWEAFFVEFAITALLLMVILAVVDERHPLLSALKNLGPLVIGLTIAMIGGSFGSLTGFALNPARDFGPKLFAALAGWDSIALPGPGAYFWVPLIAPVLGGLFGALVYDGVIRPFLQREEEVPAQADQQQRPLDASR</sequence>
<evidence type="ECO:0000256" key="8">
    <source>
        <dbReference type="SAM" id="Phobius"/>
    </source>
</evidence>
<dbReference type="InterPro" id="IPR050363">
    <property type="entry name" value="MIP/Aquaporin"/>
</dbReference>
<dbReference type="PANTHER" id="PTHR43829:SF9">
    <property type="entry name" value="AQUAPORIN-9"/>
    <property type="match status" value="1"/>
</dbReference>
<protein>
    <submittedName>
        <fullName evidence="9">Glycerol uptake facilitator protein</fullName>
    </submittedName>
</protein>
<proteinExistence type="inferred from homology"/>
<keyword evidence="10" id="KW-1185">Reference proteome</keyword>
<evidence type="ECO:0000256" key="3">
    <source>
        <dbReference type="ARBA" id="ARBA00022448"/>
    </source>
</evidence>
<organism evidence="9 10">
    <name type="scientific">Planifilum fimeticola</name>
    <dbReference type="NCBI Taxonomy" id="201975"/>
    <lineage>
        <taxon>Bacteria</taxon>
        <taxon>Bacillati</taxon>
        <taxon>Bacillota</taxon>
        <taxon>Bacilli</taxon>
        <taxon>Bacillales</taxon>
        <taxon>Thermoactinomycetaceae</taxon>
        <taxon>Planifilum</taxon>
    </lineage>
</organism>
<gene>
    <name evidence="9" type="ORF">CLV97_10274</name>
</gene>
<accession>A0A2T0LIK9</accession>
<dbReference type="SUPFAM" id="SSF81338">
    <property type="entry name" value="Aquaporin-like"/>
    <property type="match status" value="1"/>
</dbReference>
<keyword evidence="4 7" id="KW-0812">Transmembrane</keyword>
<keyword evidence="5 8" id="KW-1133">Transmembrane helix</keyword>
<dbReference type="Pfam" id="PF00230">
    <property type="entry name" value="MIP"/>
    <property type="match status" value="1"/>
</dbReference>
<dbReference type="InterPro" id="IPR022357">
    <property type="entry name" value="MIP_CS"/>
</dbReference>
<dbReference type="Gene3D" id="1.20.1080.10">
    <property type="entry name" value="Glycerol uptake facilitator protein"/>
    <property type="match status" value="1"/>
</dbReference>
<dbReference type="InterPro" id="IPR000425">
    <property type="entry name" value="MIP"/>
</dbReference>
<evidence type="ECO:0000313" key="9">
    <source>
        <dbReference type="EMBL" id="PRX42287.1"/>
    </source>
</evidence>
<dbReference type="OrthoDB" id="9807293at2"/>
<dbReference type="NCBIfam" id="TIGR00861">
    <property type="entry name" value="MIP"/>
    <property type="match status" value="1"/>
</dbReference>
<feature type="transmembrane region" description="Helical" evidence="8">
    <location>
        <begin position="84"/>
        <end position="106"/>
    </location>
</feature>
<keyword evidence="3 7" id="KW-0813">Transport</keyword>
<dbReference type="InterPro" id="IPR023271">
    <property type="entry name" value="Aquaporin-like"/>
</dbReference>
<evidence type="ECO:0000313" key="10">
    <source>
        <dbReference type="Proteomes" id="UP000237797"/>
    </source>
</evidence>
<evidence type="ECO:0000256" key="7">
    <source>
        <dbReference type="RuleBase" id="RU000477"/>
    </source>
</evidence>
<feature type="transmembrane region" description="Helical" evidence="8">
    <location>
        <begin position="12"/>
        <end position="32"/>
    </location>
</feature>
<feature type="transmembrane region" description="Helical" evidence="8">
    <location>
        <begin position="146"/>
        <end position="165"/>
    </location>
</feature>
<evidence type="ECO:0000256" key="6">
    <source>
        <dbReference type="ARBA" id="ARBA00023136"/>
    </source>
</evidence>
<dbReference type="EMBL" id="PVNE01000002">
    <property type="protein sequence ID" value="PRX42287.1"/>
    <property type="molecule type" value="Genomic_DNA"/>
</dbReference>
<comment type="caution">
    <text evidence="9">The sequence shown here is derived from an EMBL/GenBank/DDBJ whole genome shotgun (WGS) entry which is preliminary data.</text>
</comment>
<evidence type="ECO:0000256" key="2">
    <source>
        <dbReference type="ARBA" id="ARBA00006175"/>
    </source>
</evidence>
<dbReference type="GO" id="GO:0005886">
    <property type="term" value="C:plasma membrane"/>
    <property type="evidence" value="ECO:0007669"/>
    <property type="project" value="TreeGrafter"/>
</dbReference>
<feature type="transmembrane region" description="Helical" evidence="8">
    <location>
        <begin position="177"/>
        <end position="202"/>
    </location>
</feature>
<dbReference type="PANTHER" id="PTHR43829">
    <property type="entry name" value="AQUAPORIN OR AQUAGLYCEROPORIN RELATED"/>
    <property type="match status" value="1"/>
</dbReference>
<keyword evidence="6 8" id="KW-0472">Membrane</keyword>
<dbReference type="PROSITE" id="PS00221">
    <property type="entry name" value="MIP"/>
    <property type="match status" value="1"/>
</dbReference>
<evidence type="ECO:0000256" key="4">
    <source>
        <dbReference type="ARBA" id="ARBA00022692"/>
    </source>
</evidence>
<dbReference type="GO" id="GO:0015254">
    <property type="term" value="F:glycerol channel activity"/>
    <property type="evidence" value="ECO:0007669"/>
    <property type="project" value="TreeGrafter"/>
</dbReference>
<dbReference type="PRINTS" id="PR00783">
    <property type="entry name" value="MINTRINSICP"/>
</dbReference>
<dbReference type="PROSITE" id="PS51257">
    <property type="entry name" value="PROKAR_LIPOPROTEIN"/>
    <property type="match status" value="1"/>
</dbReference>
<comment type="similarity">
    <text evidence="2 7">Belongs to the MIP/aquaporin (TC 1.A.8) family.</text>
</comment>
<dbReference type="Proteomes" id="UP000237797">
    <property type="component" value="Unassembled WGS sequence"/>
</dbReference>
<name>A0A2T0LIK9_9BACL</name>
<comment type="subcellular location">
    <subcellularLocation>
        <location evidence="1">Membrane</location>
        <topology evidence="1">Multi-pass membrane protein</topology>
    </subcellularLocation>
</comment>
<dbReference type="AlphaFoldDB" id="A0A2T0LIK9"/>
<dbReference type="CDD" id="cd00333">
    <property type="entry name" value="MIP"/>
    <property type="match status" value="1"/>
</dbReference>